<dbReference type="GO" id="GO:0003755">
    <property type="term" value="F:peptidyl-prolyl cis-trans isomerase activity"/>
    <property type="evidence" value="ECO:0007669"/>
    <property type="project" value="UniProtKB-EC"/>
</dbReference>
<dbReference type="InterPro" id="IPR002130">
    <property type="entry name" value="Cyclophilin-type_PPIase_dom"/>
</dbReference>
<dbReference type="PROSITE" id="PS50072">
    <property type="entry name" value="CSA_PPIASE_2"/>
    <property type="match status" value="1"/>
</dbReference>
<evidence type="ECO:0000259" key="6">
    <source>
        <dbReference type="PROSITE" id="PS50072"/>
    </source>
</evidence>
<gene>
    <name evidence="7" type="ORF">LWF01_16995</name>
</gene>
<dbReference type="InterPro" id="IPR044666">
    <property type="entry name" value="Cyclophilin_A-like"/>
</dbReference>
<dbReference type="EC" id="5.2.1.8" evidence="5"/>
<dbReference type="InterPro" id="IPR024936">
    <property type="entry name" value="Cyclophilin-type_PPIase"/>
</dbReference>
<evidence type="ECO:0000256" key="2">
    <source>
        <dbReference type="ARBA" id="ARBA00007365"/>
    </source>
</evidence>
<evidence type="ECO:0000313" key="8">
    <source>
        <dbReference type="Proteomes" id="UP001209083"/>
    </source>
</evidence>
<comment type="similarity">
    <text evidence="2 5">Belongs to the cyclophilin-type PPIase family.</text>
</comment>
<evidence type="ECO:0000256" key="5">
    <source>
        <dbReference type="RuleBase" id="RU363019"/>
    </source>
</evidence>
<evidence type="ECO:0000256" key="4">
    <source>
        <dbReference type="ARBA" id="ARBA00023235"/>
    </source>
</evidence>
<dbReference type="Pfam" id="PF00160">
    <property type="entry name" value="Pro_isomerase"/>
    <property type="match status" value="1"/>
</dbReference>
<dbReference type="EMBL" id="CP090958">
    <property type="protein sequence ID" value="WGW11768.1"/>
    <property type="molecule type" value="Genomic_DNA"/>
</dbReference>
<dbReference type="PANTHER" id="PTHR45625:SF4">
    <property type="entry name" value="PEPTIDYLPROLYL ISOMERASE DOMAIN AND WD REPEAT-CONTAINING PROTEIN 1"/>
    <property type="match status" value="1"/>
</dbReference>
<dbReference type="SUPFAM" id="SSF50891">
    <property type="entry name" value="Cyclophilin-like"/>
    <property type="match status" value="1"/>
</dbReference>
<evidence type="ECO:0000256" key="3">
    <source>
        <dbReference type="ARBA" id="ARBA00023110"/>
    </source>
</evidence>
<reference evidence="7 8" key="1">
    <citation type="submission" date="2023-05" db="EMBL/GenBank/DDBJ databases">
        <title>Lithophilousrod everest ZFBP1038 complete genpme.</title>
        <authorList>
            <person name="Tian M."/>
        </authorList>
    </citation>
    <scope>NUCLEOTIDE SEQUENCE [LARGE SCALE GENOMIC DNA]</scope>
    <source>
        <strain evidence="7 8">ZFBP1038</strain>
    </source>
</reference>
<dbReference type="Proteomes" id="UP001209083">
    <property type="component" value="Chromosome"/>
</dbReference>
<comment type="function">
    <text evidence="1 5">PPIases accelerate the folding of proteins. It catalyzes the cis-trans isomerization of proline imidic peptide bonds in oligopeptides.</text>
</comment>
<dbReference type="RefSeq" id="WP_349638559.1">
    <property type="nucleotide sequence ID" value="NZ_CP090958.1"/>
</dbReference>
<sequence length="181" mass="19837">MTAQATQTAILHTNHGDIKVDLYGNHAPKTVRNFVELAKGEKEWVNPQTGTPTTDKFYENMIFHRIIPNFMIQGGCPNGDGRGGPGYVFDDEIHPELGFTEPYVFAMANAGKQMGHGTNGSQFFITTGPTEWLQGKHTIFGGVSDDESRKIVDELNDVKTGAGDRPVEDVRLISVDIEDAA</sequence>
<protein>
    <recommendedName>
        <fullName evidence="5">Peptidyl-prolyl cis-trans isomerase</fullName>
        <shortName evidence="5">PPIase</shortName>
        <ecNumber evidence="5">5.2.1.8</ecNumber>
    </recommendedName>
</protein>
<evidence type="ECO:0000256" key="1">
    <source>
        <dbReference type="ARBA" id="ARBA00002388"/>
    </source>
</evidence>
<dbReference type="InterPro" id="IPR029000">
    <property type="entry name" value="Cyclophilin-like_dom_sf"/>
</dbReference>
<dbReference type="CDD" id="cd00317">
    <property type="entry name" value="cyclophilin"/>
    <property type="match status" value="1"/>
</dbReference>
<comment type="catalytic activity">
    <reaction evidence="5">
        <text>[protein]-peptidylproline (omega=180) = [protein]-peptidylproline (omega=0)</text>
        <dbReference type="Rhea" id="RHEA:16237"/>
        <dbReference type="Rhea" id="RHEA-COMP:10747"/>
        <dbReference type="Rhea" id="RHEA-COMP:10748"/>
        <dbReference type="ChEBI" id="CHEBI:83833"/>
        <dbReference type="ChEBI" id="CHEBI:83834"/>
        <dbReference type="EC" id="5.2.1.8"/>
    </reaction>
</comment>
<keyword evidence="3 5" id="KW-0697">Rotamase</keyword>
<dbReference type="Gene3D" id="2.40.100.10">
    <property type="entry name" value="Cyclophilin-like"/>
    <property type="match status" value="1"/>
</dbReference>
<feature type="domain" description="PPIase cyclophilin-type" evidence="6">
    <location>
        <begin position="5"/>
        <end position="177"/>
    </location>
</feature>
<organism evidence="7 8">
    <name type="scientific">Saxibacter everestensis</name>
    <dbReference type="NCBI Taxonomy" id="2909229"/>
    <lineage>
        <taxon>Bacteria</taxon>
        <taxon>Bacillati</taxon>
        <taxon>Actinomycetota</taxon>
        <taxon>Actinomycetes</taxon>
        <taxon>Micrococcales</taxon>
        <taxon>Brevibacteriaceae</taxon>
        <taxon>Saxibacter</taxon>
    </lineage>
</organism>
<proteinExistence type="inferred from homology"/>
<evidence type="ECO:0000313" key="7">
    <source>
        <dbReference type="EMBL" id="WGW11768.1"/>
    </source>
</evidence>
<keyword evidence="4 5" id="KW-0413">Isomerase</keyword>
<keyword evidence="8" id="KW-1185">Reference proteome</keyword>
<dbReference type="PRINTS" id="PR00153">
    <property type="entry name" value="CSAPPISMRASE"/>
</dbReference>
<name>A0ABY8QRZ7_9MICO</name>
<dbReference type="PIRSF" id="PIRSF001467">
    <property type="entry name" value="Peptidylpro_ismrse"/>
    <property type="match status" value="1"/>
</dbReference>
<dbReference type="PANTHER" id="PTHR45625">
    <property type="entry name" value="PEPTIDYL-PROLYL CIS-TRANS ISOMERASE-RELATED"/>
    <property type="match status" value="1"/>
</dbReference>
<accession>A0ABY8QRZ7</accession>